<protein>
    <submittedName>
        <fullName evidence="1">Uncharacterized protein</fullName>
    </submittedName>
</protein>
<dbReference type="GeneID" id="89933986"/>
<accession>A0AAN6TJ44</accession>
<name>A0AAN6TJ44_9PEZI</name>
<dbReference type="RefSeq" id="XP_064672994.1">
    <property type="nucleotide sequence ID" value="XM_064809862.1"/>
</dbReference>
<evidence type="ECO:0000313" key="1">
    <source>
        <dbReference type="EMBL" id="KAK4115424.1"/>
    </source>
</evidence>
<dbReference type="Proteomes" id="UP001302812">
    <property type="component" value="Unassembled WGS sequence"/>
</dbReference>
<organism evidence="1 2">
    <name type="scientific">Canariomyces notabilis</name>
    <dbReference type="NCBI Taxonomy" id="2074819"/>
    <lineage>
        <taxon>Eukaryota</taxon>
        <taxon>Fungi</taxon>
        <taxon>Dikarya</taxon>
        <taxon>Ascomycota</taxon>
        <taxon>Pezizomycotina</taxon>
        <taxon>Sordariomycetes</taxon>
        <taxon>Sordariomycetidae</taxon>
        <taxon>Sordariales</taxon>
        <taxon>Chaetomiaceae</taxon>
        <taxon>Canariomyces</taxon>
    </lineage>
</organism>
<proteinExistence type="predicted"/>
<evidence type="ECO:0000313" key="2">
    <source>
        <dbReference type="Proteomes" id="UP001302812"/>
    </source>
</evidence>
<sequence length="152" mass="16413">MQPAMQISSSFCTCVAACSLPVRFGDLVCSIWAAKICRRLDDAALTNVSRSAGEPRGAGRAFLSPFETRTWRASSSSSAGTRMCSRWAPPKPRCTRDALCLRQGWESHAAVPGQTKRGDREQMGLHCLHWVCYGLATVSGGSITHLGPVGDR</sequence>
<dbReference type="EMBL" id="MU853335">
    <property type="protein sequence ID" value="KAK4115424.1"/>
    <property type="molecule type" value="Genomic_DNA"/>
</dbReference>
<reference evidence="1" key="2">
    <citation type="submission" date="2023-05" db="EMBL/GenBank/DDBJ databases">
        <authorList>
            <consortium name="Lawrence Berkeley National Laboratory"/>
            <person name="Steindorff A."/>
            <person name="Hensen N."/>
            <person name="Bonometti L."/>
            <person name="Westerberg I."/>
            <person name="Brannstrom I.O."/>
            <person name="Guillou S."/>
            <person name="Cros-Aarteil S."/>
            <person name="Calhoun S."/>
            <person name="Haridas S."/>
            <person name="Kuo A."/>
            <person name="Mondo S."/>
            <person name="Pangilinan J."/>
            <person name="Riley R."/>
            <person name="Labutti K."/>
            <person name="Andreopoulos B."/>
            <person name="Lipzen A."/>
            <person name="Chen C."/>
            <person name="Yanf M."/>
            <person name="Daum C."/>
            <person name="Ng V."/>
            <person name="Clum A."/>
            <person name="Ohm R."/>
            <person name="Martin F."/>
            <person name="Silar P."/>
            <person name="Natvig D."/>
            <person name="Lalanne C."/>
            <person name="Gautier V."/>
            <person name="Ament-Velasquez S.L."/>
            <person name="Kruys A."/>
            <person name="Hutchinson M.I."/>
            <person name="Powell A.J."/>
            <person name="Barry K."/>
            <person name="Miller A.N."/>
            <person name="Grigoriev I.V."/>
            <person name="Debuchy R."/>
            <person name="Gladieux P."/>
            <person name="Thoren M.H."/>
            <person name="Johannesson H."/>
        </authorList>
    </citation>
    <scope>NUCLEOTIDE SEQUENCE</scope>
    <source>
        <strain evidence="1">CBS 508.74</strain>
    </source>
</reference>
<comment type="caution">
    <text evidence="1">The sequence shown here is derived from an EMBL/GenBank/DDBJ whole genome shotgun (WGS) entry which is preliminary data.</text>
</comment>
<reference evidence="1" key="1">
    <citation type="journal article" date="2023" name="Mol. Phylogenet. Evol.">
        <title>Genome-scale phylogeny and comparative genomics of the fungal order Sordariales.</title>
        <authorList>
            <person name="Hensen N."/>
            <person name="Bonometti L."/>
            <person name="Westerberg I."/>
            <person name="Brannstrom I.O."/>
            <person name="Guillou S."/>
            <person name="Cros-Aarteil S."/>
            <person name="Calhoun S."/>
            <person name="Haridas S."/>
            <person name="Kuo A."/>
            <person name="Mondo S."/>
            <person name="Pangilinan J."/>
            <person name="Riley R."/>
            <person name="LaButti K."/>
            <person name="Andreopoulos B."/>
            <person name="Lipzen A."/>
            <person name="Chen C."/>
            <person name="Yan M."/>
            <person name="Daum C."/>
            <person name="Ng V."/>
            <person name="Clum A."/>
            <person name="Steindorff A."/>
            <person name="Ohm R.A."/>
            <person name="Martin F."/>
            <person name="Silar P."/>
            <person name="Natvig D.O."/>
            <person name="Lalanne C."/>
            <person name="Gautier V."/>
            <person name="Ament-Velasquez S.L."/>
            <person name="Kruys A."/>
            <person name="Hutchinson M.I."/>
            <person name="Powell A.J."/>
            <person name="Barry K."/>
            <person name="Miller A.N."/>
            <person name="Grigoriev I.V."/>
            <person name="Debuchy R."/>
            <person name="Gladieux P."/>
            <person name="Hiltunen Thoren M."/>
            <person name="Johannesson H."/>
        </authorList>
    </citation>
    <scope>NUCLEOTIDE SEQUENCE</scope>
    <source>
        <strain evidence="1">CBS 508.74</strain>
    </source>
</reference>
<keyword evidence="2" id="KW-1185">Reference proteome</keyword>
<gene>
    <name evidence="1" type="ORF">N656DRAFT_502080</name>
</gene>
<dbReference type="AlphaFoldDB" id="A0AAN6TJ44"/>